<organism evidence="1 2">
    <name type="scientific">Cnephaeus nilssonii</name>
    <name type="common">Northern bat</name>
    <name type="synonym">Eptesicus nilssonii</name>
    <dbReference type="NCBI Taxonomy" id="3371016"/>
    <lineage>
        <taxon>Eukaryota</taxon>
        <taxon>Metazoa</taxon>
        <taxon>Chordata</taxon>
        <taxon>Craniata</taxon>
        <taxon>Vertebrata</taxon>
        <taxon>Euteleostomi</taxon>
        <taxon>Mammalia</taxon>
        <taxon>Eutheria</taxon>
        <taxon>Laurasiatheria</taxon>
        <taxon>Chiroptera</taxon>
        <taxon>Yangochiroptera</taxon>
        <taxon>Vespertilionidae</taxon>
        <taxon>Cnephaeus</taxon>
    </lineage>
</organism>
<evidence type="ECO:0000313" key="2">
    <source>
        <dbReference type="Proteomes" id="UP001177744"/>
    </source>
</evidence>
<proteinExistence type="predicted"/>
<dbReference type="EMBL" id="JAULJE010000003">
    <property type="protein sequence ID" value="KAK1344750.1"/>
    <property type="molecule type" value="Genomic_DNA"/>
</dbReference>
<name>A0AA40I986_CNENI</name>
<comment type="caution">
    <text evidence="1">The sequence shown here is derived from an EMBL/GenBank/DDBJ whole genome shotgun (WGS) entry which is preliminary data.</text>
</comment>
<keyword evidence="2" id="KW-1185">Reference proteome</keyword>
<dbReference type="Proteomes" id="UP001177744">
    <property type="component" value="Unassembled WGS sequence"/>
</dbReference>
<gene>
    <name evidence="1" type="ORF">QTO34_013448</name>
</gene>
<dbReference type="InterPro" id="IPR029030">
    <property type="entry name" value="Caspase-like_dom_sf"/>
</dbReference>
<sequence>MAFLVSGTLRVAAQIADAQDSLGRKGKYSVQGPRVALTLSSPEVSVSTVALLESVFQTLGFESCQRREASVQDFLEELTGFREQLDAHRAPVGCVLVALVAPVGS</sequence>
<dbReference type="AlphaFoldDB" id="A0AA40I986"/>
<dbReference type="SUPFAM" id="SSF52129">
    <property type="entry name" value="Caspase-like"/>
    <property type="match status" value="1"/>
</dbReference>
<accession>A0AA40I986</accession>
<reference evidence="1" key="1">
    <citation type="submission" date="2023-06" db="EMBL/GenBank/DDBJ databases">
        <title>Reference genome for the Northern bat (Eptesicus nilssonii), a most northern bat species.</title>
        <authorList>
            <person name="Laine V.N."/>
            <person name="Pulliainen A.T."/>
            <person name="Lilley T.M."/>
        </authorList>
    </citation>
    <scope>NUCLEOTIDE SEQUENCE</scope>
    <source>
        <strain evidence="1">BLF_Eptnil</strain>
        <tissue evidence="1">Kidney</tissue>
    </source>
</reference>
<protein>
    <submittedName>
        <fullName evidence="1">Uncharacterized protein</fullName>
    </submittedName>
</protein>
<evidence type="ECO:0000313" key="1">
    <source>
        <dbReference type="EMBL" id="KAK1344750.1"/>
    </source>
</evidence>